<organism evidence="2 3">
    <name type="scientific">Peteryoungia aggregata LMG 23059</name>
    <dbReference type="NCBI Taxonomy" id="1368425"/>
    <lineage>
        <taxon>Bacteria</taxon>
        <taxon>Pseudomonadati</taxon>
        <taxon>Pseudomonadota</taxon>
        <taxon>Alphaproteobacteria</taxon>
        <taxon>Hyphomicrobiales</taxon>
        <taxon>Rhizobiaceae</taxon>
        <taxon>Peteryoungia</taxon>
    </lineage>
</organism>
<gene>
    <name evidence="2" type="ORF">J2045_003322</name>
</gene>
<reference evidence="2 3" key="1">
    <citation type="submission" date="2023-07" db="EMBL/GenBank/DDBJ databases">
        <title>Genomic Encyclopedia of Type Strains, Phase IV (KMG-IV): sequencing the most valuable type-strain genomes for metagenomic binning, comparative biology and taxonomic classification.</title>
        <authorList>
            <person name="Goeker M."/>
        </authorList>
    </citation>
    <scope>NUCLEOTIDE SEQUENCE [LARGE SCALE GENOMIC DNA]</scope>
    <source>
        <strain evidence="2 3">DSM 1111</strain>
    </source>
</reference>
<evidence type="ECO:0000313" key="3">
    <source>
        <dbReference type="Proteomes" id="UP001238496"/>
    </source>
</evidence>
<sequence>MSVHARIILFIIAGWLYGSGWISEEVKNMLTTDPEVAAYVQGLIAALTIAVGYVWRWLAKKVGWST</sequence>
<accession>A0ABU0GBH1</accession>
<dbReference type="Pfam" id="PF23987">
    <property type="entry name" value="Phage_holin_10"/>
    <property type="match status" value="1"/>
</dbReference>
<protein>
    <submittedName>
        <fullName evidence="2">Uncharacterized protein</fullName>
    </submittedName>
</protein>
<keyword evidence="1" id="KW-0472">Membrane</keyword>
<proteinExistence type="predicted"/>
<keyword evidence="1" id="KW-1133">Transmembrane helix</keyword>
<keyword evidence="3" id="KW-1185">Reference proteome</keyword>
<name>A0ABU0GBH1_9HYPH</name>
<dbReference type="EMBL" id="JAUSUW010000010">
    <property type="protein sequence ID" value="MDQ0422274.1"/>
    <property type="molecule type" value="Genomic_DNA"/>
</dbReference>
<dbReference type="RefSeq" id="WP_307374683.1">
    <property type="nucleotide sequence ID" value="NZ_JAUSUW010000010.1"/>
</dbReference>
<keyword evidence="1" id="KW-0812">Transmembrane</keyword>
<dbReference type="InterPro" id="IPR058159">
    <property type="entry name" value="Phage_holin_10"/>
</dbReference>
<feature type="transmembrane region" description="Helical" evidence="1">
    <location>
        <begin position="36"/>
        <end position="55"/>
    </location>
</feature>
<evidence type="ECO:0000256" key="1">
    <source>
        <dbReference type="SAM" id="Phobius"/>
    </source>
</evidence>
<dbReference type="Proteomes" id="UP001238496">
    <property type="component" value="Unassembled WGS sequence"/>
</dbReference>
<feature type="transmembrane region" description="Helical" evidence="1">
    <location>
        <begin position="7"/>
        <end position="24"/>
    </location>
</feature>
<evidence type="ECO:0000313" key="2">
    <source>
        <dbReference type="EMBL" id="MDQ0422274.1"/>
    </source>
</evidence>
<comment type="caution">
    <text evidence="2">The sequence shown here is derived from an EMBL/GenBank/DDBJ whole genome shotgun (WGS) entry which is preliminary data.</text>
</comment>